<dbReference type="GO" id="GO:0015344">
    <property type="term" value="F:siderophore uptake transmembrane transporter activity"/>
    <property type="evidence" value="ECO:0007669"/>
    <property type="project" value="TreeGrafter"/>
</dbReference>
<keyword evidence="7" id="KW-0408">Iron</keyword>
<dbReference type="PANTHER" id="PTHR32552">
    <property type="entry name" value="FERRICHROME IRON RECEPTOR-RELATED"/>
    <property type="match status" value="1"/>
</dbReference>
<proteinExistence type="predicted"/>
<evidence type="ECO:0000256" key="7">
    <source>
        <dbReference type="ARBA" id="ARBA00023004"/>
    </source>
</evidence>
<dbReference type="EMBL" id="SODV01000001">
    <property type="protein sequence ID" value="TDX00718.1"/>
    <property type="molecule type" value="Genomic_DNA"/>
</dbReference>
<keyword evidence="3" id="KW-1134">Transmembrane beta strand</keyword>
<reference evidence="13 14" key="1">
    <citation type="submission" date="2019-03" db="EMBL/GenBank/DDBJ databases">
        <title>Genomic Encyclopedia of Type Strains, Phase IV (KMG-IV): sequencing the most valuable type-strain genomes for metagenomic binning, comparative biology and taxonomic classification.</title>
        <authorList>
            <person name="Goeker M."/>
        </authorList>
    </citation>
    <scope>NUCLEOTIDE SEQUENCE [LARGE SCALE GENOMIC DNA]</scope>
    <source>
        <strain evidence="13 14">DSM 100059</strain>
    </source>
</reference>
<evidence type="ECO:0000256" key="1">
    <source>
        <dbReference type="ARBA" id="ARBA00004571"/>
    </source>
</evidence>
<evidence type="ECO:0000256" key="9">
    <source>
        <dbReference type="ARBA" id="ARBA00023136"/>
    </source>
</evidence>
<evidence type="ECO:0000256" key="3">
    <source>
        <dbReference type="ARBA" id="ARBA00022452"/>
    </source>
</evidence>
<dbReference type="RefSeq" id="WP_133992634.1">
    <property type="nucleotide sequence ID" value="NZ_SODV01000001.1"/>
</dbReference>
<dbReference type="InterPro" id="IPR036942">
    <property type="entry name" value="Beta-barrel_TonB_sf"/>
</dbReference>
<dbReference type="Proteomes" id="UP000294498">
    <property type="component" value="Unassembled WGS sequence"/>
</dbReference>
<keyword evidence="10" id="KW-0998">Cell outer membrane</keyword>
<dbReference type="InterPro" id="IPR037066">
    <property type="entry name" value="Plug_dom_sf"/>
</dbReference>
<evidence type="ECO:0000256" key="6">
    <source>
        <dbReference type="ARBA" id="ARBA00022729"/>
    </source>
</evidence>
<keyword evidence="4" id="KW-0410">Iron transport</keyword>
<feature type="chain" id="PRO_5020291142" evidence="11">
    <location>
        <begin position="20"/>
        <end position="814"/>
    </location>
</feature>
<keyword evidence="6 11" id="KW-0732">Signal</keyword>
<evidence type="ECO:0000256" key="5">
    <source>
        <dbReference type="ARBA" id="ARBA00022692"/>
    </source>
</evidence>
<dbReference type="InterPro" id="IPR008969">
    <property type="entry name" value="CarboxyPept-like_regulatory"/>
</dbReference>
<keyword evidence="5" id="KW-0812">Transmembrane</keyword>
<evidence type="ECO:0000256" key="11">
    <source>
        <dbReference type="SAM" id="SignalP"/>
    </source>
</evidence>
<dbReference type="SUPFAM" id="SSF49464">
    <property type="entry name" value="Carboxypeptidase regulatory domain-like"/>
    <property type="match status" value="1"/>
</dbReference>
<organism evidence="13 14">
    <name type="scientific">Dinghuibacter silviterrae</name>
    <dbReference type="NCBI Taxonomy" id="1539049"/>
    <lineage>
        <taxon>Bacteria</taxon>
        <taxon>Pseudomonadati</taxon>
        <taxon>Bacteroidota</taxon>
        <taxon>Chitinophagia</taxon>
        <taxon>Chitinophagales</taxon>
        <taxon>Chitinophagaceae</taxon>
        <taxon>Dinghuibacter</taxon>
    </lineage>
</organism>
<dbReference type="AlphaFoldDB" id="A0A4R8DS99"/>
<keyword evidence="8" id="KW-0406">Ion transport</keyword>
<evidence type="ECO:0000313" key="14">
    <source>
        <dbReference type="Proteomes" id="UP000294498"/>
    </source>
</evidence>
<accession>A0A4R8DS99</accession>
<dbReference type="GO" id="GO:0009279">
    <property type="term" value="C:cell outer membrane"/>
    <property type="evidence" value="ECO:0007669"/>
    <property type="project" value="UniProtKB-SubCell"/>
</dbReference>
<gene>
    <name evidence="13" type="ORF">EDB95_1744</name>
</gene>
<dbReference type="OrthoDB" id="9761152at2"/>
<keyword evidence="13" id="KW-0675">Receptor</keyword>
<keyword evidence="9" id="KW-0472">Membrane</keyword>
<dbReference type="PANTHER" id="PTHR32552:SF68">
    <property type="entry name" value="FERRICHROME OUTER MEMBRANE TRANSPORTER_PHAGE RECEPTOR"/>
    <property type="match status" value="1"/>
</dbReference>
<protein>
    <submittedName>
        <fullName evidence="13">Iron complex outermembrane receptor protein</fullName>
    </submittedName>
</protein>
<dbReference type="InterPro" id="IPR039426">
    <property type="entry name" value="TonB-dep_rcpt-like"/>
</dbReference>
<feature type="domain" description="TonB-dependent receptor plug" evidence="12">
    <location>
        <begin position="116"/>
        <end position="223"/>
    </location>
</feature>
<dbReference type="SUPFAM" id="SSF56935">
    <property type="entry name" value="Porins"/>
    <property type="match status" value="1"/>
</dbReference>
<evidence type="ECO:0000313" key="13">
    <source>
        <dbReference type="EMBL" id="TDX00718.1"/>
    </source>
</evidence>
<comment type="caution">
    <text evidence="13">The sequence shown here is derived from an EMBL/GenBank/DDBJ whole genome shotgun (WGS) entry which is preliminary data.</text>
</comment>
<evidence type="ECO:0000256" key="4">
    <source>
        <dbReference type="ARBA" id="ARBA00022496"/>
    </source>
</evidence>
<feature type="signal peptide" evidence="11">
    <location>
        <begin position="1"/>
        <end position="19"/>
    </location>
</feature>
<dbReference type="Pfam" id="PF07715">
    <property type="entry name" value="Plug"/>
    <property type="match status" value="1"/>
</dbReference>
<comment type="subcellular location">
    <subcellularLocation>
        <location evidence="1">Cell outer membrane</location>
        <topology evidence="1">Multi-pass membrane protein</topology>
    </subcellularLocation>
</comment>
<evidence type="ECO:0000256" key="10">
    <source>
        <dbReference type="ARBA" id="ARBA00023237"/>
    </source>
</evidence>
<evidence type="ECO:0000256" key="8">
    <source>
        <dbReference type="ARBA" id="ARBA00023065"/>
    </source>
</evidence>
<evidence type="ECO:0000256" key="2">
    <source>
        <dbReference type="ARBA" id="ARBA00022448"/>
    </source>
</evidence>
<evidence type="ECO:0000259" key="12">
    <source>
        <dbReference type="Pfam" id="PF07715"/>
    </source>
</evidence>
<dbReference type="Gene3D" id="2.170.130.10">
    <property type="entry name" value="TonB-dependent receptor, plug domain"/>
    <property type="match status" value="1"/>
</dbReference>
<keyword evidence="14" id="KW-1185">Reference proteome</keyword>
<dbReference type="Gene3D" id="2.60.40.1120">
    <property type="entry name" value="Carboxypeptidase-like, regulatory domain"/>
    <property type="match status" value="1"/>
</dbReference>
<dbReference type="Gene3D" id="2.40.170.20">
    <property type="entry name" value="TonB-dependent receptor, beta-barrel domain"/>
    <property type="match status" value="1"/>
</dbReference>
<name>A0A4R8DS99_9BACT</name>
<dbReference type="Pfam" id="PF13620">
    <property type="entry name" value="CarboxypepD_reg"/>
    <property type="match status" value="1"/>
</dbReference>
<keyword evidence="2" id="KW-0813">Transport</keyword>
<sequence>MKKLFWAMCCFVSPLLPSAQVLLHGTVTDSVTHEPLEGVSLRLERTGGGLSDQDGIFRIKAPKPGEYLLTASEVGYKTQTLTVRLDAATTEANISLSRLHLFLQPIEVKAVRVDDKAPFSTTNLGKKEIAENNVGQDIPYLLDQTPSVVINSNSGNGVGYTGLSIRGVDQTRINVTLNGIPMNDAEDQGVYFVDLPDLAGSISSMQIQRGVGTSTNGAGAFGATINLSTNEVNDKAYGEVDNSVGSYNTWKTMVKAGSGLIDDHFTLEARVSRITSLGYVDRGSSDLKSIYLSAAYLTEKSSLRFNFIGGTEKTYQTWNGVPGAKLFGSQADLQQYYDNNIGSSFFTPEDSVNLFKSDRRKYNYFTYPNQTDNYWQNYYQLFYNHTLSHHWDLNTAAFLTRGWGYYVEYSPQQSFSAYGLSNPVFNGDTITTTDLIQQLWLNNWFYGGIASLQYHSGNDQVIAGGGWDRYDGEHYGIVTWAQVGFPNDYQYYWDVAHKTDWNAYVKWQHRFSRTWSSFIDLQDRVITYYINGFDDNPGLYVHKDFNFFNPKAGISYTGAGGWNGYLSVSMAGHEPNRSDFEANEAQQPKAEHLLDLEASLGQKTRTFSWNATAYYMRYKDQLVLTGKINDVGEYTRTNIPDSYRAGLELQGGLKLTRWFSASANLTLSQNKVLNFTEYLTDYDNGTQHENQYHSTDIALSPDVIGGATLDFTPVRSLKLSLLSKYVGRQYLDNTSKDSRSLDPFFYENAQVLWTVPQPLFKQVQVSLMAYNIFNALYEPNGYTSSYISNGQVVTSNFYFPAAPVNYMVSVNIAL</sequence>
<dbReference type="InterPro" id="IPR012910">
    <property type="entry name" value="Plug_dom"/>
</dbReference>